<sequence>MNTEQQAAALRFLRCFAALEDPRGRYCPSLLDEYMSFSEDNCRIRSGDSQQKVEILRRIASNLIKQDKSSKAVSESNEWKLPRVSRPVKPCSPCSIVEVSMINLRYRN</sequence>
<dbReference type="EMBL" id="JAJIRN010000004">
    <property type="protein sequence ID" value="MCV2368260.1"/>
    <property type="molecule type" value="Genomic_DNA"/>
</dbReference>
<accession>A0ABT2YE41</accession>
<proteinExistence type="predicted"/>
<evidence type="ECO:0000313" key="1">
    <source>
        <dbReference type="EMBL" id="MCV2368260.1"/>
    </source>
</evidence>
<name>A0ABT2YE41_9BURK</name>
<evidence type="ECO:0000313" key="2">
    <source>
        <dbReference type="Proteomes" id="UP001209701"/>
    </source>
</evidence>
<dbReference type="RefSeq" id="WP_263570870.1">
    <property type="nucleotide sequence ID" value="NZ_JAJIRN010000004.1"/>
</dbReference>
<comment type="caution">
    <text evidence="1">The sequence shown here is derived from an EMBL/GenBank/DDBJ whole genome shotgun (WGS) entry which is preliminary data.</text>
</comment>
<protein>
    <submittedName>
        <fullName evidence="1">Uncharacterized protein</fullName>
    </submittedName>
</protein>
<organism evidence="1 2">
    <name type="scientific">Roseateles oligotrophus</name>
    <dbReference type="NCBI Taxonomy" id="1769250"/>
    <lineage>
        <taxon>Bacteria</taxon>
        <taxon>Pseudomonadati</taxon>
        <taxon>Pseudomonadota</taxon>
        <taxon>Betaproteobacteria</taxon>
        <taxon>Burkholderiales</taxon>
        <taxon>Sphaerotilaceae</taxon>
        <taxon>Roseateles</taxon>
    </lineage>
</organism>
<keyword evidence="2" id="KW-1185">Reference proteome</keyword>
<gene>
    <name evidence="1" type="ORF">LNV07_09150</name>
</gene>
<reference evidence="1 2" key="1">
    <citation type="submission" date="2021-11" db="EMBL/GenBank/DDBJ databases">
        <authorList>
            <person name="Liang Q."/>
            <person name="Mou H."/>
            <person name="Liu Z."/>
        </authorList>
    </citation>
    <scope>NUCLEOTIDE SEQUENCE [LARGE SCALE GENOMIC DNA]</scope>
    <source>
        <strain evidence="1 2">CHU3</strain>
    </source>
</reference>
<dbReference type="Proteomes" id="UP001209701">
    <property type="component" value="Unassembled WGS sequence"/>
</dbReference>